<dbReference type="AlphaFoldDB" id="A0A6H1TXG8"/>
<accession>A0A6H1TXG8</accession>
<organism evidence="1 2">
    <name type="scientific">Oxynema aestuarii AP17</name>
    <dbReference type="NCBI Taxonomy" id="2064643"/>
    <lineage>
        <taxon>Bacteria</taxon>
        <taxon>Bacillati</taxon>
        <taxon>Cyanobacteriota</taxon>
        <taxon>Cyanophyceae</taxon>
        <taxon>Oscillatoriophycideae</taxon>
        <taxon>Oscillatoriales</taxon>
        <taxon>Oscillatoriaceae</taxon>
        <taxon>Oxynema</taxon>
        <taxon>Oxynema aestuarii</taxon>
    </lineage>
</organism>
<evidence type="ECO:0000313" key="2">
    <source>
        <dbReference type="Proteomes" id="UP000500857"/>
    </source>
</evidence>
<evidence type="ECO:0000313" key="1">
    <source>
        <dbReference type="EMBL" id="QIZ71292.1"/>
    </source>
</evidence>
<protein>
    <submittedName>
        <fullName evidence="1">Uncharacterized protein</fullName>
    </submittedName>
</protein>
<proteinExistence type="predicted"/>
<reference evidence="1 2" key="1">
    <citation type="submission" date="2020-04" db="EMBL/GenBank/DDBJ databases">
        <authorList>
            <person name="Basu S."/>
            <person name="Maruthanayagam V."/>
            <person name="Chakraborty S."/>
            <person name="Pramanik A."/>
            <person name="Mukherjee J."/>
            <person name="Brink B."/>
        </authorList>
    </citation>
    <scope>NUCLEOTIDE SEQUENCE [LARGE SCALE GENOMIC DNA]</scope>
    <source>
        <strain evidence="1 2">AP17</strain>
    </source>
</reference>
<gene>
    <name evidence="1" type="ORF">HCG48_12445</name>
</gene>
<dbReference type="EMBL" id="CP051167">
    <property type="protein sequence ID" value="QIZ71292.1"/>
    <property type="molecule type" value="Genomic_DNA"/>
</dbReference>
<keyword evidence="2" id="KW-1185">Reference proteome</keyword>
<dbReference type="KEGG" id="oxy:HCG48_12445"/>
<dbReference type="Proteomes" id="UP000500857">
    <property type="component" value="Chromosome"/>
</dbReference>
<sequence>MDKIWIAALVTLPIFSCGIPSTLASSFDPDLLANESMSSIRQRLSSLKKTPALNLPQPTLQQARGETEDEECKLLGICDDGLQGLSNLQERNDRSTSVDNFFNR</sequence>
<dbReference type="RefSeq" id="WP_168569445.1">
    <property type="nucleotide sequence ID" value="NZ_CP051167.1"/>
</dbReference>
<name>A0A6H1TXG8_9CYAN</name>